<sequence>MIGRRAGEGEVEAPAVPGILVHRCRPTSLETQNQRERGEVVQWLFCFLVSGSDEISPEKREQRRRYFGRLERCSHDLSRGKGEGVLLKGESVSWWLALRWPGLRRPKYEGDMRSDCGWSSPGEERGRGRSGGEEEEKGAKN</sequence>
<evidence type="ECO:0000313" key="2">
    <source>
        <dbReference type="EMBL" id="MCE3049433.1"/>
    </source>
</evidence>
<comment type="caution">
    <text evidence="2">The sequence shown here is derived from an EMBL/GenBank/DDBJ whole genome shotgun (WGS) entry which is preliminary data.</text>
</comment>
<gene>
    <name evidence="2" type="ORF">HAX54_044814</name>
</gene>
<keyword evidence="3" id="KW-1185">Reference proteome</keyword>
<proteinExistence type="predicted"/>
<name>A0ABS8WF71_DATST</name>
<reference evidence="2 3" key="1">
    <citation type="journal article" date="2021" name="BMC Genomics">
        <title>Datura genome reveals duplications of psychoactive alkaloid biosynthetic genes and high mutation rate following tissue culture.</title>
        <authorList>
            <person name="Rajewski A."/>
            <person name="Carter-House D."/>
            <person name="Stajich J."/>
            <person name="Litt A."/>
        </authorList>
    </citation>
    <scope>NUCLEOTIDE SEQUENCE [LARGE SCALE GENOMIC DNA]</scope>
    <source>
        <strain evidence="2">AR-01</strain>
    </source>
</reference>
<dbReference type="Proteomes" id="UP000823775">
    <property type="component" value="Unassembled WGS sequence"/>
</dbReference>
<feature type="compositionally biased region" description="Basic and acidic residues" evidence="1">
    <location>
        <begin position="122"/>
        <end position="141"/>
    </location>
</feature>
<evidence type="ECO:0000313" key="3">
    <source>
        <dbReference type="Proteomes" id="UP000823775"/>
    </source>
</evidence>
<feature type="region of interest" description="Disordered" evidence="1">
    <location>
        <begin position="106"/>
        <end position="141"/>
    </location>
</feature>
<dbReference type="EMBL" id="JACEIK010006883">
    <property type="protein sequence ID" value="MCE3049433.1"/>
    <property type="molecule type" value="Genomic_DNA"/>
</dbReference>
<evidence type="ECO:0000256" key="1">
    <source>
        <dbReference type="SAM" id="MobiDB-lite"/>
    </source>
</evidence>
<organism evidence="2 3">
    <name type="scientific">Datura stramonium</name>
    <name type="common">Jimsonweed</name>
    <name type="synonym">Common thornapple</name>
    <dbReference type="NCBI Taxonomy" id="4076"/>
    <lineage>
        <taxon>Eukaryota</taxon>
        <taxon>Viridiplantae</taxon>
        <taxon>Streptophyta</taxon>
        <taxon>Embryophyta</taxon>
        <taxon>Tracheophyta</taxon>
        <taxon>Spermatophyta</taxon>
        <taxon>Magnoliopsida</taxon>
        <taxon>eudicotyledons</taxon>
        <taxon>Gunneridae</taxon>
        <taxon>Pentapetalae</taxon>
        <taxon>asterids</taxon>
        <taxon>lamiids</taxon>
        <taxon>Solanales</taxon>
        <taxon>Solanaceae</taxon>
        <taxon>Solanoideae</taxon>
        <taxon>Datureae</taxon>
        <taxon>Datura</taxon>
    </lineage>
</organism>
<accession>A0ABS8WF71</accession>
<protein>
    <submittedName>
        <fullName evidence="2">Uncharacterized protein</fullName>
    </submittedName>
</protein>